<dbReference type="PANTHER" id="PTHR42718:SF46">
    <property type="entry name" value="BLR6921 PROTEIN"/>
    <property type="match status" value="1"/>
</dbReference>
<feature type="transmembrane region" description="Helical" evidence="7">
    <location>
        <begin position="214"/>
        <end position="231"/>
    </location>
</feature>
<protein>
    <submittedName>
        <fullName evidence="9">EmrB/QacA subfamily drug resistance transporter</fullName>
    </submittedName>
</protein>
<feature type="transmembrane region" description="Helical" evidence="7">
    <location>
        <begin position="345"/>
        <end position="362"/>
    </location>
</feature>
<dbReference type="InterPro" id="IPR020846">
    <property type="entry name" value="MFS_dom"/>
</dbReference>
<feature type="transmembrane region" description="Helical" evidence="7">
    <location>
        <begin position="484"/>
        <end position="505"/>
    </location>
</feature>
<dbReference type="InterPro" id="IPR004638">
    <property type="entry name" value="EmrB-like"/>
</dbReference>
<feature type="transmembrane region" description="Helical" evidence="7">
    <location>
        <begin position="93"/>
        <end position="111"/>
    </location>
</feature>
<feature type="transmembrane region" description="Helical" evidence="7">
    <location>
        <begin position="317"/>
        <end position="338"/>
    </location>
</feature>
<evidence type="ECO:0000313" key="10">
    <source>
        <dbReference type="Proteomes" id="UP000571817"/>
    </source>
</evidence>
<evidence type="ECO:0000256" key="3">
    <source>
        <dbReference type="ARBA" id="ARBA00022475"/>
    </source>
</evidence>
<dbReference type="Gene3D" id="1.20.1720.10">
    <property type="entry name" value="Multidrug resistance protein D"/>
    <property type="match status" value="1"/>
</dbReference>
<evidence type="ECO:0000256" key="1">
    <source>
        <dbReference type="ARBA" id="ARBA00004651"/>
    </source>
</evidence>
<feature type="transmembrane region" description="Helical" evidence="7">
    <location>
        <begin position="123"/>
        <end position="143"/>
    </location>
</feature>
<evidence type="ECO:0000256" key="2">
    <source>
        <dbReference type="ARBA" id="ARBA00022448"/>
    </source>
</evidence>
<dbReference type="GO" id="GO:0022857">
    <property type="term" value="F:transmembrane transporter activity"/>
    <property type="evidence" value="ECO:0007669"/>
    <property type="project" value="InterPro"/>
</dbReference>
<dbReference type="CDD" id="cd17321">
    <property type="entry name" value="MFS_MMR_MDR_like"/>
    <property type="match status" value="1"/>
</dbReference>
<dbReference type="Proteomes" id="UP000571817">
    <property type="component" value="Unassembled WGS sequence"/>
</dbReference>
<organism evidence="9 10">
    <name type="scientific">Allobranchiibius huperziae</name>
    <dbReference type="NCBI Taxonomy" id="1874116"/>
    <lineage>
        <taxon>Bacteria</taxon>
        <taxon>Bacillati</taxon>
        <taxon>Actinomycetota</taxon>
        <taxon>Actinomycetes</taxon>
        <taxon>Micrococcales</taxon>
        <taxon>Dermacoccaceae</taxon>
        <taxon>Allobranchiibius</taxon>
    </lineage>
</organism>
<keyword evidence="5 7" id="KW-1133">Transmembrane helix</keyword>
<dbReference type="PANTHER" id="PTHR42718">
    <property type="entry name" value="MAJOR FACILITATOR SUPERFAMILY MULTIDRUG TRANSPORTER MFSC"/>
    <property type="match status" value="1"/>
</dbReference>
<evidence type="ECO:0000313" key="9">
    <source>
        <dbReference type="EMBL" id="NYJ74007.1"/>
    </source>
</evidence>
<dbReference type="InterPro" id="IPR011701">
    <property type="entry name" value="MFS"/>
</dbReference>
<feature type="domain" description="Major facilitator superfamily (MFS) profile" evidence="8">
    <location>
        <begin position="24"/>
        <end position="507"/>
    </location>
</feature>
<evidence type="ECO:0000256" key="7">
    <source>
        <dbReference type="SAM" id="Phobius"/>
    </source>
</evidence>
<comment type="subcellular location">
    <subcellularLocation>
        <location evidence="1">Cell membrane</location>
        <topology evidence="1">Multi-pass membrane protein</topology>
    </subcellularLocation>
</comment>
<feature type="transmembrane region" description="Helical" evidence="7">
    <location>
        <begin position="243"/>
        <end position="261"/>
    </location>
</feature>
<feature type="transmembrane region" description="Helical" evidence="7">
    <location>
        <begin position="21"/>
        <end position="42"/>
    </location>
</feature>
<dbReference type="GO" id="GO:0005886">
    <property type="term" value="C:plasma membrane"/>
    <property type="evidence" value="ECO:0007669"/>
    <property type="project" value="UniProtKB-SubCell"/>
</dbReference>
<dbReference type="Gene3D" id="1.20.1250.20">
    <property type="entry name" value="MFS general substrate transporter like domains"/>
    <property type="match status" value="1"/>
</dbReference>
<dbReference type="Pfam" id="PF07690">
    <property type="entry name" value="MFS_1"/>
    <property type="match status" value="1"/>
</dbReference>
<keyword evidence="3" id="KW-1003">Cell membrane</keyword>
<dbReference type="NCBIfam" id="TIGR00711">
    <property type="entry name" value="efflux_EmrB"/>
    <property type="match status" value="1"/>
</dbReference>
<dbReference type="PROSITE" id="PS50850">
    <property type="entry name" value="MFS"/>
    <property type="match status" value="1"/>
</dbReference>
<keyword evidence="6 7" id="KW-0472">Membrane</keyword>
<dbReference type="SUPFAM" id="SSF103473">
    <property type="entry name" value="MFS general substrate transporter"/>
    <property type="match status" value="1"/>
</dbReference>
<gene>
    <name evidence="9" type="ORF">HNR15_000970</name>
</gene>
<comment type="caution">
    <text evidence="9">The sequence shown here is derived from an EMBL/GenBank/DDBJ whole genome shotgun (WGS) entry which is preliminary data.</text>
</comment>
<evidence type="ECO:0000256" key="5">
    <source>
        <dbReference type="ARBA" id="ARBA00022989"/>
    </source>
</evidence>
<sequence length="521" mass="53675">MSVTTQKSVETTEPPPGTRHLGIALIVIAFAQLMIVLDATIVNIALPRIQRDASQHLSQADQVQWVVTAYALALGSLLLLGGRLGDLFGRRKMFVLGVGIFSIASLLGGLAPTGTLLISARVLQGVGAALAQPAALALINTTFPVGKQRNRAMAVYAAMSGMGAAVGLILGGFLTQALGWEWTFFINVPIGLAVAIAAPRVLVESEGHDGRLDIPGAVTATAGLFGIVYGLSHAGGHSWGDALSLVPLGLGLALLVVFVIVESRVQHPLLPLRIVADRTRGVSLFAMLIVGAGMFAMFFFLGLFLQQVLGYSPIKSGLAFLPFSAGIVVAAGIATNVVARIDPRWIAGFGGLLATFGMWGFTHLSVDSGYWSHLFPYIVIMALGMGLVFIPLTLTATAGVRGDDAGAAASALNTMQQVGGAVGIAALTTVFTHAATAHGKVLGAAAEAKAKAAAAAGHTPTSAQVAAGKHQIALHVQAYASSHVYWVAAGMILIGALSLFAFLTVSHEHLQTDGNAAAHVG</sequence>
<evidence type="ECO:0000259" key="8">
    <source>
        <dbReference type="PROSITE" id="PS50850"/>
    </source>
</evidence>
<dbReference type="AlphaFoldDB" id="A0A853DBN1"/>
<proteinExistence type="predicted"/>
<feature type="transmembrane region" description="Helical" evidence="7">
    <location>
        <begin position="282"/>
        <end position="305"/>
    </location>
</feature>
<evidence type="ECO:0000256" key="4">
    <source>
        <dbReference type="ARBA" id="ARBA00022692"/>
    </source>
</evidence>
<feature type="transmembrane region" description="Helical" evidence="7">
    <location>
        <begin position="374"/>
        <end position="394"/>
    </location>
</feature>
<feature type="transmembrane region" description="Helical" evidence="7">
    <location>
        <begin position="155"/>
        <end position="178"/>
    </location>
</feature>
<keyword evidence="4 7" id="KW-0812">Transmembrane</keyword>
<evidence type="ECO:0000256" key="6">
    <source>
        <dbReference type="ARBA" id="ARBA00023136"/>
    </source>
</evidence>
<accession>A0A853DBN1</accession>
<feature type="transmembrane region" description="Helical" evidence="7">
    <location>
        <begin position="184"/>
        <end position="202"/>
    </location>
</feature>
<dbReference type="RefSeq" id="WP_179479608.1">
    <property type="nucleotide sequence ID" value="NZ_JACCFW010000001.1"/>
</dbReference>
<dbReference type="EMBL" id="JACCFW010000001">
    <property type="protein sequence ID" value="NYJ74007.1"/>
    <property type="molecule type" value="Genomic_DNA"/>
</dbReference>
<reference evidence="9 10" key="1">
    <citation type="submission" date="2020-07" db="EMBL/GenBank/DDBJ databases">
        <title>Sequencing the genomes of 1000 actinobacteria strains.</title>
        <authorList>
            <person name="Klenk H.-P."/>
        </authorList>
    </citation>
    <scope>NUCLEOTIDE SEQUENCE [LARGE SCALE GENOMIC DNA]</scope>
    <source>
        <strain evidence="9 10">DSM 29531</strain>
    </source>
</reference>
<keyword evidence="2" id="KW-0813">Transport</keyword>
<name>A0A853DBN1_9MICO</name>
<dbReference type="InterPro" id="IPR036259">
    <property type="entry name" value="MFS_trans_sf"/>
</dbReference>
<feature type="transmembrane region" description="Helical" evidence="7">
    <location>
        <begin position="62"/>
        <end position="81"/>
    </location>
</feature>
<keyword evidence="10" id="KW-1185">Reference proteome</keyword>